<evidence type="ECO:0000313" key="1">
    <source>
        <dbReference type="EMBL" id="MPC81789.1"/>
    </source>
</evidence>
<sequence>MEGGQGGSWALTRRRYGDGDVFSVERKLFETKCVSARLVNRYNKLLSPPGTQPVAVSDVEPVKSLSGRDRLTNMTVGRMDALLATCPAHVAWLGACAVVKLQMAVIRLTRYTPHTNPLLPTCRLSFSKTTAGGGGAARNAGIKHVVIRNSKCEYQMFLSKELSFLKRKKNQLMMIGRTLEERVPHKDEQ</sequence>
<dbReference type="EMBL" id="VSRR010058020">
    <property type="protein sequence ID" value="MPC81789.1"/>
    <property type="molecule type" value="Genomic_DNA"/>
</dbReference>
<comment type="caution">
    <text evidence="1">The sequence shown here is derived from an EMBL/GenBank/DDBJ whole genome shotgun (WGS) entry which is preliminary data.</text>
</comment>
<accession>A0A5B7IIU2</accession>
<organism evidence="1 2">
    <name type="scientific">Portunus trituberculatus</name>
    <name type="common">Swimming crab</name>
    <name type="synonym">Neptunus trituberculatus</name>
    <dbReference type="NCBI Taxonomy" id="210409"/>
    <lineage>
        <taxon>Eukaryota</taxon>
        <taxon>Metazoa</taxon>
        <taxon>Ecdysozoa</taxon>
        <taxon>Arthropoda</taxon>
        <taxon>Crustacea</taxon>
        <taxon>Multicrustacea</taxon>
        <taxon>Malacostraca</taxon>
        <taxon>Eumalacostraca</taxon>
        <taxon>Eucarida</taxon>
        <taxon>Decapoda</taxon>
        <taxon>Pleocyemata</taxon>
        <taxon>Brachyura</taxon>
        <taxon>Eubrachyura</taxon>
        <taxon>Portunoidea</taxon>
        <taxon>Portunidae</taxon>
        <taxon>Portuninae</taxon>
        <taxon>Portunus</taxon>
    </lineage>
</organism>
<reference evidence="1 2" key="1">
    <citation type="submission" date="2019-05" db="EMBL/GenBank/DDBJ databases">
        <title>Another draft genome of Portunus trituberculatus and its Hox gene families provides insights of decapod evolution.</title>
        <authorList>
            <person name="Jeong J.-H."/>
            <person name="Song I."/>
            <person name="Kim S."/>
            <person name="Choi T."/>
            <person name="Kim D."/>
            <person name="Ryu S."/>
            <person name="Kim W."/>
        </authorList>
    </citation>
    <scope>NUCLEOTIDE SEQUENCE [LARGE SCALE GENOMIC DNA]</scope>
    <source>
        <tissue evidence="1">Muscle</tissue>
    </source>
</reference>
<evidence type="ECO:0000313" key="2">
    <source>
        <dbReference type="Proteomes" id="UP000324222"/>
    </source>
</evidence>
<dbReference type="Proteomes" id="UP000324222">
    <property type="component" value="Unassembled WGS sequence"/>
</dbReference>
<proteinExistence type="predicted"/>
<name>A0A5B7IIU2_PORTR</name>
<protein>
    <submittedName>
        <fullName evidence="1">Uncharacterized protein</fullName>
    </submittedName>
</protein>
<gene>
    <name evidence="1" type="ORF">E2C01_076423</name>
</gene>
<keyword evidence="2" id="KW-1185">Reference proteome</keyword>
<dbReference type="AlphaFoldDB" id="A0A5B7IIU2"/>